<protein>
    <submittedName>
        <fullName evidence="1">(rape) hypothetical protein</fullName>
    </submittedName>
</protein>
<dbReference type="EMBL" id="HG994367">
    <property type="protein sequence ID" value="CAF1707954.1"/>
    <property type="molecule type" value="Genomic_DNA"/>
</dbReference>
<organism evidence="1">
    <name type="scientific">Brassica napus</name>
    <name type="common">Rape</name>
    <dbReference type="NCBI Taxonomy" id="3708"/>
    <lineage>
        <taxon>Eukaryota</taxon>
        <taxon>Viridiplantae</taxon>
        <taxon>Streptophyta</taxon>
        <taxon>Embryophyta</taxon>
        <taxon>Tracheophyta</taxon>
        <taxon>Spermatophyta</taxon>
        <taxon>Magnoliopsida</taxon>
        <taxon>eudicotyledons</taxon>
        <taxon>Gunneridae</taxon>
        <taxon>Pentapetalae</taxon>
        <taxon>rosids</taxon>
        <taxon>malvids</taxon>
        <taxon>Brassicales</taxon>
        <taxon>Brassicaceae</taxon>
        <taxon>Brassiceae</taxon>
        <taxon>Brassica</taxon>
    </lineage>
</organism>
<accession>A0A816INY5</accession>
<name>A0A816INY5_BRANA</name>
<proteinExistence type="predicted"/>
<dbReference type="Proteomes" id="UP001295469">
    <property type="component" value="Chromosome C03"/>
</dbReference>
<dbReference type="AlphaFoldDB" id="A0A816INY5"/>
<sequence>MIIDLNLILCHVLSSGFISQHVLRHALIQTLTACKLSSHVLPLKLKTPFTELSEVELSEIVKRFRHRSYDGTPSLRKLLLC</sequence>
<evidence type="ECO:0000313" key="1">
    <source>
        <dbReference type="EMBL" id="CAF1707954.1"/>
    </source>
</evidence>
<reference evidence="1" key="1">
    <citation type="submission" date="2021-01" db="EMBL/GenBank/DDBJ databases">
        <authorList>
            <consortium name="Genoscope - CEA"/>
            <person name="William W."/>
        </authorList>
    </citation>
    <scope>NUCLEOTIDE SEQUENCE</scope>
</reference>
<gene>
    <name evidence="1" type="ORF">DARMORV10_C03P66250.1</name>
</gene>